<feature type="compositionally biased region" description="Basic and acidic residues" evidence="1">
    <location>
        <begin position="12"/>
        <end position="33"/>
    </location>
</feature>
<evidence type="ECO:0000256" key="1">
    <source>
        <dbReference type="SAM" id="MobiDB-lite"/>
    </source>
</evidence>
<comment type="caution">
    <text evidence="2">The sequence shown here is derived from an EMBL/GenBank/DDBJ whole genome shotgun (WGS) entry which is preliminary data.</text>
</comment>
<evidence type="ECO:0000313" key="2">
    <source>
        <dbReference type="EMBL" id="MBB4890005.1"/>
    </source>
</evidence>
<evidence type="ECO:0008006" key="4">
    <source>
        <dbReference type="Google" id="ProtNLM"/>
    </source>
</evidence>
<dbReference type="AlphaFoldDB" id="A0A7W7LGW5"/>
<dbReference type="Proteomes" id="UP000556436">
    <property type="component" value="Unassembled WGS sequence"/>
</dbReference>
<feature type="region of interest" description="Disordered" evidence="1">
    <location>
        <begin position="1"/>
        <end position="33"/>
    </location>
</feature>
<gene>
    <name evidence="2" type="ORF">FHS38_006083</name>
</gene>
<dbReference type="SUPFAM" id="SSF53335">
    <property type="entry name" value="S-adenosyl-L-methionine-dependent methyltransferases"/>
    <property type="match status" value="1"/>
</dbReference>
<sequence length="257" mass="28120">MSGMPRVPEMGPRPDHGRELERSYVPKPGDEVHDRVADRNGRVIVGPGVYGVHQVYLRPTDDDDMNAARTAAEWDRVHMAGEGVGRMISAEELIKFRRFVGPGPGQVVIDAGCGKGAFSHQLWRYLRAQRMRGWRKRRSPSSIVGGIRRCATAWAGPLSLYSVSRTSPISRAAAVTPSHGLRSSDQRCEGRADASRLGVYRMTATRAEACQSVGGSSWTIRRPYATSPGVWGQWVPAAKCPGELQVSAVSGRGREVR</sequence>
<accession>A0A7W7LGW5</accession>
<keyword evidence="3" id="KW-1185">Reference proteome</keyword>
<protein>
    <recommendedName>
        <fullName evidence="4">Methyltransferase</fullName>
    </recommendedName>
</protein>
<proteinExistence type="predicted"/>
<organism evidence="2 3">
    <name type="scientific">Streptomyces netropsis</name>
    <name type="common">Streptoverticillium netropsis</name>
    <dbReference type="NCBI Taxonomy" id="55404"/>
    <lineage>
        <taxon>Bacteria</taxon>
        <taxon>Bacillati</taxon>
        <taxon>Actinomycetota</taxon>
        <taxon>Actinomycetes</taxon>
        <taxon>Kitasatosporales</taxon>
        <taxon>Streptomycetaceae</taxon>
        <taxon>Streptomyces</taxon>
    </lineage>
</organism>
<evidence type="ECO:0000313" key="3">
    <source>
        <dbReference type="Proteomes" id="UP000556436"/>
    </source>
</evidence>
<dbReference type="EMBL" id="JACHJG010000016">
    <property type="protein sequence ID" value="MBB4890005.1"/>
    <property type="molecule type" value="Genomic_DNA"/>
</dbReference>
<dbReference type="InterPro" id="IPR029063">
    <property type="entry name" value="SAM-dependent_MTases_sf"/>
</dbReference>
<name>A0A7W7LGW5_STRNE</name>
<reference evidence="2 3" key="1">
    <citation type="submission" date="2020-08" db="EMBL/GenBank/DDBJ databases">
        <title>Genomic Encyclopedia of Type Strains, Phase III (KMG-III): the genomes of soil and plant-associated and newly described type strains.</title>
        <authorList>
            <person name="Whitman W."/>
        </authorList>
    </citation>
    <scope>NUCLEOTIDE SEQUENCE [LARGE SCALE GENOMIC DNA]</scope>
    <source>
        <strain evidence="2 3">CECT 3265</strain>
    </source>
</reference>